<protein>
    <recommendedName>
        <fullName evidence="3">2Fe-2S ferredoxin-type domain-containing protein</fullName>
    </recommendedName>
</protein>
<proteinExistence type="predicted"/>
<sequence>MQLLAFRSIIAQTGRGLPLSAAACWPWGLSTKFVRQLTTRQPIVPPTVSFPVTAKPLADGNDIQFHHSVKPHHRQLVLCTGKEPWPRFSELINTYAGKLSQMLAKVETGVIFQVTDLASEPPTEKTLDGPIPTSEEYDLLLFPEHVRIRRLTTDDFLPLVKYLNQTKADPTLLTLMLGQPRVVAADETPDRSDSNTTTPKPHRVDIEPLNRQYVFTCTHGTRDCRCGDIGEPLHTALEREIRLRDQSSHWVAARISHIGGHAYAGNVIHHPAGDWYGLLKPSDAPRLLDSLQQEQIWWGHWRGRLGLTSQDQETLYITETTSKRGLNSPDMSSPKSTNQVPVRLDYVLPNNTVRQVTIQLDPQQKAFPSLMEVSKDHGIDLEAVCGGQCECATCHLQVENLTEYAQHLPLTSEAEEDMLEYTTDRQDNSRLSCQIPVTPALSGIRLRVPGQ</sequence>
<dbReference type="InterPro" id="IPR036010">
    <property type="entry name" value="2Fe-2S_ferredoxin-like_sf"/>
</dbReference>
<dbReference type="PROSITE" id="PS51085">
    <property type="entry name" value="2FE2S_FER_2"/>
    <property type="match status" value="1"/>
</dbReference>
<dbReference type="Gene3D" id="3.40.30.10">
    <property type="entry name" value="Glutaredoxin"/>
    <property type="match status" value="1"/>
</dbReference>
<evidence type="ECO:0000259" key="3">
    <source>
        <dbReference type="PROSITE" id="PS51085"/>
    </source>
</evidence>
<evidence type="ECO:0000256" key="1">
    <source>
        <dbReference type="ARBA" id="ARBA00022714"/>
    </source>
</evidence>
<dbReference type="Gene3D" id="3.10.20.30">
    <property type="match status" value="1"/>
</dbReference>
<keyword evidence="5" id="KW-1185">Reference proteome</keyword>
<accession>A0A9W8B143</accession>
<dbReference type="InterPro" id="IPR009737">
    <property type="entry name" value="Aim32/Apd1-like"/>
</dbReference>
<dbReference type="GO" id="GO:0051537">
    <property type="term" value="F:2 iron, 2 sulfur cluster binding"/>
    <property type="evidence" value="ECO:0007669"/>
    <property type="project" value="UniProtKB-KW"/>
</dbReference>
<keyword evidence="1" id="KW-0479">Metal-binding</keyword>
<keyword evidence="2" id="KW-0411">Iron-sulfur</keyword>
<dbReference type="EMBL" id="JANBPY010000009">
    <property type="protein sequence ID" value="KAJ1970016.1"/>
    <property type="molecule type" value="Genomic_DNA"/>
</dbReference>
<feature type="domain" description="2Fe-2S ferredoxin-type" evidence="3">
    <location>
        <begin position="342"/>
        <end position="451"/>
    </location>
</feature>
<name>A0A9W8B143_9FUNG</name>
<dbReference type="SUPFAM" id="SSF54292">
    <property type="entry name" value="2Fe-2S ferredoxin-like"/>
    <property type="match status" value="1"/>
</dbReference>
<dbReference type="CDD" id="cd03062">
    <property type="entry name" value="TRX_Fd_Sucrase"/>
    <property type="match status" value="1"/>
</dbReference>
<dbReference type="Pfam" id="PF00111">
    <property type="entry name" value="Fer2"/>
    <property type="match status" value="1"/>
</dbReference>
<dbReference type="InterPro" id="IPR001041">
    <property type="entry name" value="2Fe-2S_ferredoxin-type"/>
</dbReference>
<reference evidence="4" key="1">
    <citation type="submission" date="2022-07" db="EMBL/GenBank/DDBJ databases">
        <title>Phylogenomic reconstructions and comparative analyses of Kickxellomycotina fungi.</title>
        <authorList>
            <person name="Reynolds N.K."/>
            <person name="Stajich J.E."/>
            <person name="Barry K."/>
            <person name="Grigoriev I.V."/>
            <person name="Crous P."/>
            <person name="Smith M.E."/>
        </authorList>
    </citation>
    <scope>NUCLEOTIDE SEQUENCE</scope>
    <source>
        <strain evidence="4">RSA 1196</strain>
    </source>
</reference>
<keyword evidence="1" id="KW-0408">Iron</keyword>
<evidence type="ECO:0000256" key="2">
    <source>
        <dbReference type="ARBA" id="ARBA00023014"/>
    </source>
</evidence>
<dbReference type="SUPFAM" id="SSF52833">
    <property type="entry name" value="Thioredoxin-like"/>
    <property type="match status" value="1"/>
</dbReference>
<evidence type="ECO:0000313" key="5">
    <source>
        <dbReference type="Proteomes" id="UP001150925"/>
    </source>
</evidence>
<evidence type="ECO:0000313" key="4">
    <source>
        <dbReference type="EMBL" id="KAJ1970016.1"/>
    </source>
</evidence>
<keyword evidence="1" id="KW-0001">2Fe-2S</keyword>
<dbReference type="InterPro" id="IPR012675">
    <property type="entry name" value="Beta-grasp_dom_sf"/>
</dbReference>
<dbReference type="Pfam" id="PF06999">
    <property type="entry name" value="Suc_Fer-like"/>
    <property type="match status" value="1"/>
</dbReference>
<dbReference type="InterPro" id="IPR036249">
    <property type="entry name" value="Thioredoxin-like_sf"/>
</dbReference>
<comment type="caution">
    <text evidence="4">The sequence shown here is derived from an EMBL/GenBank/DDBJ whole genome shotgun (WGS) entry which is preliminary data.</text>
</comment>
<dbReference type="Proteomes" id="UP001150925">
    <property type="component" value="Unassembled WGS sequence"/>
</dbReference>
<dbReference type="PANTHER" id="PTHR31902">
    <property type="entry name" value="ACTIN PATCHES DISTAL PROTEIN 1"/>
    <property type="match status" value="1"/>
</dbReference>
<gene>
    <name evidence="4" type="ORF">IWQ62_000254</name>
</gene>
<organism evidence="4 5">
    <name type="scientific">Dispira parvispora</name>
    <dbReference type="NCBI Taxonomy" id="1520584"/>
    <lineage>
        <taxon>Eukaryota</taxon>
        <taxon>Fungi</taxon>
        <taxon>Fungi incertae sedis</taxon>
        <taxon>Zoopagomycota</taxon>
        <taxon>Kickxellomycotina</taxon>
        <taxon>Dimargaritomycetes</taxon>
        <taxon>Dimargaritales</taxon>
        <taxon>Dimargaritaceae</taxon>
        <taxon>Dispira</taxon>
    </lineage>
</organism>
<dbReference type="PANTHER" id="PTHR31902:SF14">
    <property type="entry name" value="ACTIN PATCHES DISTAL PROTEIN 1"/>
    <property type="match status" value="1"/>
</dbReference>
<dbReference type="AlphaFoldDB" id="A0A9W8B143"/>
<dbReference type="OrthoDB" id="10253744at2759"/>
<dbReference type="CDD" id="cd00207">
    <property type="entry name" value="fer2"/>
    <property type="match status" value="1"/>
</dbReference>